<comment type="caution">
    <text evidence="1">The sequence shown here is derived from an EMBL/GenBank/DDBJ whole genome shotgun (WGS) entry which is preliminary data.</text>
</comment>
<evidence type="ECO:0000313" key="2">
    <source>
        <dbReference type="Proteomes" id="UP001515480"/>
    </source>
</evidence>
<gene>
    <name evidence="1" type="ORF">AB1Y20_013181</name>
</gene>
<dbReference type="AlphaFoldDB" id="A0AB34IMP0"/>
<protein>
    <submittedName>
        <fullName evidence="1">Uncharacterized protein</fullName>
    </submittedName>
</protein>
<sequence length="401" mass="44423">MGCCCSGEANAPETQLPPPAWGQPIKVYIKKQGMFRSDYNVLNESAEGEKWMLIDAVGGMFDDGYNYFLKHRASGQVDADGKAQSTVLGAVNIKGEHDAFSFKVSGGRKDVDLAPFYDIWDHDIDWGMTFDKVLWAVWTYSKRAILYSDYEMTTQIGWLDITGSGTWYEREEIRIVHDTDANGNTQVRHEKHRVTNCKTQGFRYKFNVFNTPMVITYQKEPGKRFWSNPTLTYTAANAFAPDIPLFVTSGDGENFCTVETFVNSDPVSTILAAYAIVCKLDPREFGSHAGKKCEKHIHLGMPPGFSNFVGMDERTFEQRFTYSAPVPAAFASQVASFVPQGQPMVPFGIATSDVQLDMGYTQNAPAGQPMGQPVAVAQPVGLPFGQPMGAHPPAQEQQPLC</sequence>
<reference evidence="1 2" key="1">
    <citation type="journal article" date="2024" name="Science">
        <title>Giant polyketide synthase enzymes in the biosynthesis of giant marine polyether toxins.</title>
        <authorList>
            <person name="Fallon T.R."/>
            <person name="Shende V.V."/>
            <person name="Wierzbicki I.H."/>
            <person name="Pendleton A.L."/>
            <person name="Watervoot N.F."/>
            <person name="Auber R.P."/>
            <person name="Gonzalez D.J."/>
            <person name="Wisecaver J.H."/>
            <person name="Moore B.S."/>
        </authorList>
    </citation>
    <scope>NUCLEOTIDE SEQUENCE [LARGE SCALE GENOMIC DNA]</scope>
    <source>
        <strain evidence="1 2">12B1</strain>
    </source>
</reference>
<keyword evidence="2" id="KW-1185">Reference proteome</keyword>
<evidence type="ECO:0000313" key="1">
    <source>
        <dbReference type="EMBL" id="KAL1500525.1"/>
    </source>
</evidence>
<dbReference type="Proteomes" id="UP001515480">
    <property type="component" value="Unassembled WGS sequence"/>
</dbReference>
<dbReference type="EMBL" id="JBGBPQ010000023">
    <property type="protein sequence ID" value="KAL1500525.1"/>
    <property type="molecule type" value="Genomic_DNA"/>
</dbReference>
<proteinExistence type="predicted"/>
<organism evidence="1 2">
    <name type="scientific">Prymnesium parvum</name>
    <name type="common">Toxic golden alga</name>
    <dbReference type="NCBI Taxonomy" id="97485"/>
    <lineage>
        <taxon>Eukaryota</taxon>
        <taxon>Haptista</taxon>
        <taxon>Haptophyta</taxon>
        <taxon>Prymnesiophyceae</taxon>
        <taxon>Prymnesiales</taxon>
        <taxon>Prymnesiaceae</taxon>
        <taxon>Prymnesium</taxon>
    </lineage>
</organism>
<name>A0AB34IMP0_PRYPA</name>
<accession>A0AB34IMP0</accession>